<comment type="caution">
    <text evidence="9">The sequence shown here is derived from an EMBL/GenBank/DDBJ whole genome shotgun (WGS) entry which is preliminary data.</text>
</comment>
<evidence type="ECO:0000256" key="8">
    <source>
        <dbReference type="SAM" id="Phobius"/>
    </source>
</evidence>
<proteinExistence type="inferred from homology"/>
<keyword evidence="5 8" id="KW-0812">Transmembrane</keyword>
<feature type="transmembrane region" description="Helical" evidence="8">
    <location>
        <begin position="65"/>
        <end position="87"/>
    </location>
</feature>
<dbReference type="EMBL" id="JAWSTH010000163">
    <property type="protein sequence ID" value="MDW5598671.1"/>
    <property type="molecule type" value="Genomic_DNA"/>
</dbReference>
<comment type="subcellular location">
    <subcellularLocation>
        <location evidence="1">Cell membrane</location>
        <topology evidence="1">Multi-pass membrane protein</topology>
    </subcellularLocation>
</comment>
<feature type="transmembrane region" description="Helical" evidence="8">
    <location>
        <begin position="259"/>
        <end position="284"/>
    </location>
</feature>
<dbReference type="PANTHER" id="PTHR21716">
    <property type="entry name" value="TRANSMEMBRANE PROTEIN"/>
    <property type="match status" value="1"/>
</dbReference>
<reference evidence="9 10" key="2">
    <citation type="submission" date="2023-10" db="EMBL/GenBank/DDBJ databases">
        <authorList>
            <person name="Han X.F."/>
        </authorList>
    </citation>
    <scope>NUCLEOTIDE SEQUENCE [LARGE SCALE GENOMIC DNA]</scope>
    <source>
        <strain evidence="9 10">KCTC 39840</strain>
    </source>
</reference>
<dbReference type="Pfam" id="PF01594">
    <property type="entry name" value="AI-2E_transport"/>
    <property type="match status" value="1"/>
</dbReference>
<gene>
    <name evidence="9" type="ORF">R7226_30195</name>
</gene>
<protein>
    <submittedName>
        <fullName evidence="9">AI-2E family transporter</fullName>
    </submittedName>
</protein>
<evidence type="ECO:0000313" key="10">
    <source>
        <dbReference type="Proteomes" id="UP001284601"/>
    </source>
</evidence>
<organism evidence="9 10">
    <name type="scientific">Conexibacter stalactiti</name>
    <dbReference type="NCBI Taxonomy" id="1940611"/>
    <lineage>
        <taxon>Bacteria</taxon>
        <taxon>Bacillati</taxon>
        <taxon>Actinomycetota</taxon>
        <taxon>Thermoleophilia</taxon>
        <taxon>Solirubrobacterales</taxon>
        <taxon>Conexibacteraceae</taxon>
        <taxon>Conexibacter</taxon>
    </lineage>
</organism>
<evidence type="ECO:0000256" key="4">
    <source>
        <dbReference type="ARBA" id="ARBA00022475"/>
    </source>
</evidence>
<keyword evidence="7 8" id="KW-0472">Membrane</keyword>
<keyword evidence="3" id="KW-0813">Transport</keyword>
<sequence>MGADARPASLARTVFTTTITVVAVVAGLYLVYLLRKPIGWLLIAGFIAVALSGPVALLQRWMKRGLAITLTLIGVLLIPCAVIAIVVPPLVKEGSKLVESLPDYAREFTQYVNENERLQRLNDEYDITRKVQDWANDLPSRIGDAAELLGNLGVGIVNSVFAAVTIFIMVAFILGSGPRWIRSLLALQPDDRARRLGATFESMGQAVGAYVAGALFQALIAGITTFIVLTILGIPFAAPLAVLTALFDLIPMVGATLGAVVVGIVTVFADFPIDTIIWVIWAIVYQQVENNVIQPRIQNRAVGVHPFGVIFAVLCGGTLLGVPGALLAVPVAASLQIAARDWWDWRTARKIELPGGVTPDLARPGDPPAAPAS</sequence>
<feature type="transmembrane region" description="Helical" evidence="8">
    <location>
        <begin position="156"/>
        <end position="175"/>
    </location>
</feature>
<evidence type="ECO:0000256" key="2">
    <source>
        <dbReference type="ARBA" id="ARBA00009773"/>
    </source>
</evidence>
<evidence type="ECO:0000313" key="9">
    <source>
        <dbReference type="EMBL" id="MDW5598671.1"/>
    </source>
</evidence>
<evidence type="ECO:0000256" key="7">
    <source>
        <dbReference type="ARBA" id="ARBA00023136"/>
    </source>
</evidence>
<evidence type="ECO:0000256" key="6">
    <source>
        <dbReference type="ARBA" id="ARBA00022989"/>
    </source>
</evidence>
<feature type="transmembrane region" description="Helical" evidence="8">
    <location>
        <begin position="38"/>
        <end position="58"/>
    </location>
</feature>
<dbReference type="Proteomes" id="UP001284601">
    <property type="component" value="Unassembled WGS sequence"/>
</dbReference>
<dbReference type="RefSeq" id="WP_318601222.1">
    <property type="nucleotide sequence ID" value="NZ_JAWSTH010000163.1"/>
</dbReference>
<dbReference type="InterPro" id="IPR002549">
    <property type="entry name" value="AI-2E-like"/>
</dbReference>
<evidence type="ECO:0000256" key="1">
    <source>
        <dbReference type="ARBA" id="ARBA00004651"/>
    </source>
</evidence>
<comment type="similarity">
    <text evidence="2">Belongs to the autoinducer-2 exporter (AI-2E) (TC 2.A.86) family.</text>
</comment>
<feature type="transmembrane region" description="Helical" evidence="8">
    <location>
        <begin position="12"/>
        <end position="32"/>
    </location>
</feature>
<evidence type="ECO:0000256" key="3">
    <source>
        <dbReference type="ARBA" id="ARBA00022448"/>
    </source>
</evidence>
<keyword evidence="10" id="KW-1185">Reference proteome</keyword>
<keyword evidence="4" id="KW-1003">Cell membrane</keyword>
<feature type="transmembrane region" description="Helical" evidence="8">
    <location>
        <begin position="304"/>
        <end position="333"/>
    </location>
</feature>
<dbReference type="PANTHER" id="PTHR21716:SF53">
    <property type="entry name" value="PERMEASE PERM-RELATED"/>
    <property type="match status" value="1"/>
</dbReference>
<name>A0ABU4HZB3_9ACTN</name>
<evidence type="ECO:0000256" key="5">
    <source>
        <dbReference type="ARBA" id="ARBA00022692"/>
    </source>
</evidence>
<accession>A0ABU4HZB3</accession>
<keyword evidence="6 8" id="KW-1133">Transmembrane helix</keyword>
<reference evidence="10" key="1">
    <citation type="submission" date="2023-07" db="EMBL/GenBank/DDBJ databases">
        <title>Conexibacter stalactiti sp. nov., isolated from stalactites in a lava cave and emended description of the genus Conexibacter.</title>
        <authorList>
            <person name="Lee S.D."/>
        </authorList>
    </citation>
    <scope>NUCLEOTIDE SEQUENCE [LARGE SCALE GENOMIC DNA]</scope>
    <source>
        <strain evidence="10">KCTC 39840</strain>
    </source>
</reference>